<feature type="transmembrane region" description="Helical" evidence="1">
    <location>
        <begin position="275"/>
        <end position="292"/>
    </location>
</feature>
<gene>
    <name evidence="3" type="primary">nAChRbeta2</name>
</gene>
<protein>
    <submittedName>
        <fullName evidence="3">Nicotinic acetylcholine receptor beta2 subunit</fullName>
    </submittedName>
</protein>
<dbReference type="SUPFAM" id="SSF63712">
    <property type="entry name" value="Nicotinic receptor ligand binding domain-like"/>
    <property type="match status" value="1"/>
</dbReference>
<feature type="transmembrane region" description="Helical" evidence="1">
    <location>
        <begin position="313"/>
        <end position="330"/>
    </location>
</feature>
<dbReference type="Pfam" id="PF02931">
    <property type="entry name" value="Neur_chan_LBD"/>
    <property type="match status" value="1"/>
</dbReference>
<feature type="domain" description="Neurotransmitter-gated ion-channel ligand-binding" evidence="2">
    <location>
        <begin position="39"/>
        <end position="242"/>
    </location>
</feature>
<feature type="transmembrane region" description="Helical" evidence="1">
    <location>
        <begin position="396"/>
        <end position="417"/>
    </location>
</feature>
<accession>A0A0H3V1B9</accession>
<organism evidence="3">
    <name type="scientific">Apis mellifera</name>
    <name type="common">Honeybee</name>
    <dbReference type="NCBI Taxonomy" id="7460"/>
    <lineage>
        <taxon>Eukaryota</taxon>
        <taxon>Metazoa</taxon>
        <taxon>Ecdysozoa</taxon>
        <taxon>Arthropoda</taxon>
        <taxon>Hexapoda</taxon>
        <taxon>Insecta</taxon>
        <taxon>Pterygota</taxon>
        <taxon>Neoptera</taxon>
        <taxon>Endopterygota</taxon>
        <taxon>Hymenoptera</taxon>
        <taxon>Apocrita</taxon>
        <taxon>Aculeata</taxon>
        <taxon>Apoidea</taxon>
        <taxon>Anthophila</taxon>
        <taxon>Apidae</taxon>
        <taxon>Apis</taxon>
    </lineage>
</organism>
<keyword evidence="1" id="KW-0812">Transmembrane</keyword>
<dbReference type="GO" id="GO:0005230">
    <property type="term" value="F:extracellular ligand-gated monoatomic ion channel activity"/>
    <property type="evidence" value="ECO:0007669"/>
    <property type="project" value="InterPro"/>
</dbReference>
<reference evidence="3" key="1">
    <citation type="submission" date="2014-06" db="EMBL/GenBank/DDBJ databases">
        <authorList>
            <person name="Cens T."/>
        </authorList>
    </citation>
    <scope>NUCLEOTIDE SEQUENCE</scope>
</reference>
<dbReference type="GO" id="GO:0004888">
    <property type="term" value="F:transmembrane signaling receptor activity"/>
    <property type="evidence" value="ECO:0007669"/>
    <property type="project" value="InterPro"/>
</dbReference>
<feature type="transmembrane region" description="Helical" evidence="1">
    <location>
        <begin position="250"/>
        <end position="269"/>
    </location>
</feature>
<dbReference type="EMBL" id="KJ939598">
    <property type="protein sequence ID" value="AJE70269.1"/>
    <property type="molecule type" value="mRNA"/>
</dbReference>
<dbReference type="Gene3D" id="2.70.170.10">
    <property type="entry name" value="Neurotransmitter-gated ion-channel ligand-binding domain"/>
    <property type="match status" value="1"/>
</dbReference>
<keyword evidence="1" id="KW-1133">Transmembrane helix</keyword>
<dbReference type="InterPro" id="IPR036734">
    <property type="entry name" value="Neur_chan_lig-bd_sf"/>
</dbReference>
<dbReference type="PANTHER" id="PTHR18945">
    <property type="entry name" value="NEUROTRANSMITTER GATED ION CHANNEL"/>
    <property type="match status" value="1"/>
</dbReference>
<keyword evidence="1" id="KW-0472">Membrane</keyword>
<dbReference type="CDD" id="cd18989">
    <property type="entry name" value="LGIC_ECD_cation"/>
    <property type="match status" value="1"/>
</dbReference>
<dbReference type="InterPro" id="IPR006202">
    <property type="entry name" value="Neur_chan_lig-bd"/>
</dbReference>
<feature type="transmembrane region" description="Helical" evidence="1">
    <location>
        <begin position="6"/>
        <end position="28"/>
    </location>
</feature>
<evidence type="ECO:0000259" key="2">
    <source>
        <dbReference type="Pfam" id="PF02931"/>
    </source>
</evidence>
<dbReference type="InterPro" id="IPR006201">
    <property type="entry name" value="Neur_channel"/>
</dbReference>
<sequence>MLNMKNIFPVLFVIINVLLHGQVICFVCKDITSTSALYRLKLYLFCDYDRDIIPEQKNATKIDFGLSIQHYNVDEYSHTVDFHVMLKLMWEQSHLTWKSSEFDSINSIRVKSYEIWVPDIVMHSVTSVGIDLEMPSVECIVFNSGTILCVPFTTYTPVCEYDHTWWPYDILNCTIHIASWSHGSNEIKLNSLDTEQILDDMYNNNTEWEIVHMSHSESTIDSKFGLGFTTDLLSYNILLRRHYSMNSTTYVTLTIVLMTMTLMTLWLEPSSTERMIIANLNFILHLFCLLDVQWRIPFNGIQMPNLMVFYEKSLALAAFSLMLTSILRYLQELHVDAPTWISSVTESVLKSKIGQVFLITILDSKVSARIEMNEDDNTSLVSLDKKQYTWRHTSVLIGWSAFLCISFVYIIMLIIFIPRNIYENFIS</sequence>
<dbReference type="GO" id="GO:0016020">
    <property type="term" value="C:membrane"/>
    <property type="evidence" value="ECO:0007669"/>
    <property type="project" value="InterPro"/>
</dbReference>
<dbReference type="AlphaFoldDB" id="A0A0H3V1B9"/>
<evidence type="ECO:0000313" key="3">
    <source>
        <dbReference type="EMBL" id="AJE70269.1"/>
    </source>
</evidence>
<proteinExistence type="evidence at transcript level"/>
<name>A0A0H3V1B9_APIME</name>
<keyword evidence="3" id="KW-0675">Receptor</keyword>
<evidence type="ECO:0000256" key="1">
    <source>
        <dbReference type="SAM" id="Phobius"/>
    </source>
</evidence>